<dbReference type="GO" id="GO:0005768">
    <property type="term" value="C:endosome"/>
    <property type="evidence" value="ECO:0007669"/>
    <property type="project" value="UniProtKB-ARBA"/>
</dbReference>
<evidence type="ECO:0000259" key="11">
    <source>
        <dbReference type="PROSITE" id="PS50192"/>
    </source>
</evidence>
<reference evidence="12 13" key="1">
    <citation type="submission" date="2020-07" db="EMBL/GenBank/DDBJ databases">
        <title>Trichoderma asperellum IC-1 whole genome shotgun sequence.</title>
        <authorList>
            <person name="Kanamasa S."/>
            <person name="Takahashi H."/>
        </authorList>
    </citation>
    <scope>NUCLEOTIDE SEQUENCE [LARGE SCALE GENOMIC DNA]</scope>
    <source>
        <strain evidence="12 13">IC-1</strain>
    </source>
</reference>
<gene>
    <name evidence="12" type="ORF">TASIC1_0020000600</name>
</gene>
<evidence type="ECO:0000256" key="2">
    <source>
        <dbReference type="ARBA" id="ARBA00004308"/>
    </source>
</evidence>
<evidence type="ECO:0000256" key="4">
    <source>
        <dbReference type="ARBA" id="ARBA00022692"/>
    </source>
</evidence>
<dbReference type="CDD" id="cd15859">
    <property type="entry name" value="SNARE_SYN8"/>
    <property type="match status" value="1"/>
</dbReference>
<dbReference type="SUPFAM" id="SSF58038">
    <property type="entry name" value="SNARE fusion complex"/>
    <property type="match status" value="1"/>
</dbReference>
<name>A0A6V8R8C8_TRIAP</name>
<dbReference type="PANTHER" id="PTHR12791">
    <property type="entry name" value="GOLGI SNARE BET1-RELATED"/>
    <property type="match status" value="1"/>
</dbReference>
<evidence type="ECO:0000256" key="10">
    <source>
        <dbReference type="SAM" id="Phobius"/>
    </source>
</evidence>
<keyword evidence="6 10" id="KW-1133">Transmembrane helix</keyword>
<protein>
    <submittedName>
        <fullName evidence="12">Probable syntaxin-8B</fullName>
    </submittedName>
</protein>
<feature type="domain" description="T-SNARE coiled-coil homology" evidence="11">
    <location>
        <begin position="196"/>
        <end position="258"/>
    </location>
</feature>
<dbReference type="SMART" id="SM00397">
    <property type="entry name" value="t_SNARE"/>
    <property type="match status" value="1"/>
</dbReference>
<dbReference type="InterPro" id="IPR000727">
    <property type="entry name" value="T_SNARE_dom"/>
</dbReference>
<evidence type="ECO:0000313" key="12">
    <source>
        <dbReference type="EMBL" id="GFP60522.1"/>
    </source>
</evidence>
<organism evidence="12 13">
    <name type="scientific">Trichoderma asperellum</name>
    <name type="common">Filamentous fungus</name>
    <dbReference type="NCBI Taxonomy" id="101201"/>
    <lineage>
        <taxon>Eukaryota</taxon>
        <taxon>Fungi</taxon>
        <taxon>Dikarya</taxon>
        <taxon>Ascomycota</taxon>
        <taxon>Pezizomycotina</taxon>
        <taxon>Sordariomycetes</taxon>
        <taxon>Hypocreomycetidae</taxon>
        <taxon>Hypocreales</taxon>
        <taxon>Hypocreaceae</taxon>
        <taxon>Trichoderma</taxon>
    </lineage>
</organism>
<evidence type="ECO:0000256" key="3">
    <source>
        <dbReference type="ARBA" id="ARBA00022448"/>
    </source>
</evidence>
<accession>A0A6V8R8C8</accession>
<evidence type="ECO:0000256" key="1">
    <source>
        <dbReference type="ARBA" id="ARBA00004167"/>
    </source>
</evidence>
<evidence type="ECO:0000313" key="13">
    <source>
        <dbReference type="Proteomes" id="UP000517252"/>
    </source>
</evidence>
<dbReference type="PROSITE" id="PS50192">
    <property type="entry name" value="T_SNARE"/>
    <property type="match status" value="1"/>
</dbReference>
<sequence>MSNPSQLFLLADHIKLSLLEWQRAQNLDPDDNSHNSDVSRSFDQLRNGIASLEQESARLQEAGDEAFVPPPFAAYIYTIATFTIGLLFILILTRASQAITESLPGLHKQFDELISQYHSLAGSSSQDPGEEADELSSSANPSARKSKTVRFSENPPSPTQELFGRYRDDPNADPESLGYSDHAAGLSNQQIHAYHSQILQEQDDHLDRLGESIGRQRELSMRIGDELESHMAILEEVDEATDRHSSRLDRAKRALGRVAKGASDNKQMAIIFALIVILVLLIAILK</sequence>
<keyword evidence="5" id="KW-0653">Protein transport</keyword>
<feature type="transmembrane region" description="Helical" evidence="10">
    <location>
        <begin position="72"/>
        <end position="92"/>
    </location>
</feature>
<dbReference type="FunFam" id="1.20.5.110:FF:000060">
    <property type="entry name" value="SNARE complex subunit (Syn8)"/>
    <property type="match status" value="1"/>
</dbReference>
<comment type="subcellular location">
    <subcellularLocation>
        <location evidence="2">Endomembrane system</location>
    </subcellularLocation>
    <subcellularLocation>
        <location evidence="1">Membrane</location>
        <topology evidence="1">Single-pass membrane protein</topology>
    </subcellularLocation>
</comment>
<keyword evidence="4 10" id="KW-0812">Transmembrane</keyword>
<keyword evidence="7" id="KW-0175">Coiled coil</keyword>
<dbReference type="AlphaFoldDB" id="A0A6V8R8C8"/>
<feature type="transmembrane region" description="Helical" evidence="10">
    <location>
        <begin position="267"/>
        <end position="285"/>
    </location>
</feature>
<evidence type="ECO:0000256" key="6">
    <source>
        <dbReference type="ARBA" id="ARBA00022989"/>
    </source>
</evidence>
<keyword evidence="8 10" id="KW-0472">Membrane</keyword>
<dbReference type="GO" id="GO:0015031">
    <property type="term" value="P:protein transport"/>
    <property type="evidence" value="ECO:0007669"/>
    <property type="project" value="UniProtKB-KW"/>
</dbReference>
<evidence type="ECO:0000256" key="8">
    <source>
        <dbReference type="ARBA" id="ARBA00023136"/>
    </source>
</evidence>
<comment type="caution">
    <text evidence="12">The sequence shown here is derived from an EMBL/GenBank/DDBJ whole genome shotgun (WGS) entry which is preliminary data.</text>
</comment>
<dbReference type="Gene3D" id="1.20.5.110">
    <property type="match status" value="1"/>
</dbReference>
<dbReference type="EMBL" id="BLZH01000020">
    <property type="protein sequence ID" value="GFP60522.1"/>
    <property type="molecule type" value="Genomic_DNA"/>
</dbReference>
<dbReference type="Proteomes" id="UP000517252">
    <property type="component" value="Unassembled WGS sequence"/>
</dbReference>
<dbReference type="GO" id="GO:0061025">
    <property type="term" value="P:membrane fusion"/>
    <property type="evidence" value="ECO:0007669"/>
    <property type="project" value="UniProtKB-ARBA"/>
</dbReference>
<dbReference type="GO" id="GO:0016020">
    <property type="term" value="C:membrane"/>
    <property type="evidence" value="ECO:0007669"/>
    <property type="project" value="UniProtKB-SubCell"/>
</dbReference>
<evidence type="ECO:0000256" key="7">
    <source>
        <dbReference type="ARBA" id="ARBA00023054"/>
    </source>
</evidence>
<evidence type="ECO:0000256" key="5">
    <source>
        <dbReference type="ARBA" id="ARBA00022927"/>
    </source>
</evidence>
<evidence type="ECO:0000256" key="9">
    <source>
        <dbReference type="SAM" id="MobiDB-lite"/>
    </source>
</evidence>
<proteinExistence type="predicted"/>
<keyword evidence="3" id="KW-0813">Transport</keyword>
<dbReference type="GO" id="GO:0006896">
    <property type="term" value="P:Golgi to vacuole transport"/>
    <property type="evidence" value="ECO:0007669"/>
    <property type="project" value="UniProtKB-ARBA"/>
</dbReference>
<feature type="region of interest" description="Disordered" evidence="9">
    <location>
        <begin position="121"/>
        <end position="182"/>
    </location>
</feature>
<dbReference type="OrthoDB" id="244190at2759"/>
<dbReference type="Pfam" id="PF05739">
    <property type="entry name" value="SNARE"/>
    <property type="match status" value="1"/>
</dbReference>